<dbReference type="FunFam" id="3.40.50.720:FF:000018">
    <property type="entry name" value="Malate dehydrogenase"/>
    <property type="match status" value="1"/>
</dbReference>
<feature type="binding site" evidence="7">
    <location>
        <position position="64"/>
    </location>
    <ligand>
        <name>NAD(+)</name>
        <dbReference type="ChEBI" id="CHEBI:57540"/>
    </ligand>
</feature>
<comment type="pathway">
    <text evidence="1 7">Fermentation; pyruvate fermentation to lactate; (S)-lactate from pyruvate: step 1/1.</text>
</comment>
<dbReference type="Gene3D" id="3.90.110.10">
    <property type="entry name" value="Lactate dehydrogenase/glycoside hydrolase, family 4, C-terminal"/>
    <property type="match status" value="1"/>
</dbReference>
<keyword evidence="7" id="KW-0021">Allosteric enzyme</keyword>
<dbReference type="GO" id="GO:0005737">
    <property type="term" value="C:cytoplasm"/>
    <property type="evidence" value="ECO:0007669"/>
    <property type="project" value="UniProtKB-SubCell"/>
</dbReference>
<comment type="similarity">
    <text evidence="2 7">Belongs to the LDH/MDH superfamily. LDH family.</text>
</comment>
<feature type="domain" description="Lactate/malate dehydrogenase C-terminal" evidence="12">
    <location>
        <begin position="144"/>
        <end position="310"/>
    </location>
</feature>
<dbReference type="GO" id="GO:0006089">
    <property type="term" value="P:lactate metabolic process"/>
    <property type="evidence" value="ECO:0007669"/>
    <property type="project" value="TreeGrafter"/>
</dbReference>
<keyword evidence="5 7" id="KW-0520">NAD</keyword>
<feature type="binding site" evidence="9">
    <location>
        <position position="119"/>
    </location>
    <ligand>
        <name>substrate</name>
    </ligand>
</feature>
<feature type="binding site" evidence="7 10">
    <location>
        <begin position="117"/>
        <end position="119"/>
    </location>
    <ligand>
        <name>NAD(+)</name>
        <dbReference type="ChEBI" id="CHEBI:57540"/>
    </ligand>
</feature>
<comment type="catalytic activity">
    <reaction evidence="6 7">
        <text>(S)-lactate + NAD(+) = pyruvate + NADH + H(+)</text>
        <dbReference type="Rhea" id="RHEA:23444"/>
        <dbReference type="ChEBI" id="CHEBI:15361"/>
        <dbReference type="ChEBI" id="CHEBI:15378"/>
        <dbReference type="ChEBI" id="CHEBI:16651"/>
        <dbReference type="ChEBI" id="CHEBI:57540"/>
        <dbReference type="ChEBI" id="CHEBI:57945"/>
        <dbReference type="EC" id="1.1.1.27"/>
    </reaction>
</comment>
<feature type="binding site" evidence="7">
    <location>
        <position position="39"/>
    </location>
    <ligand>
        <name>NAD(+)</name>
        <dbReference type="ChEBI" id="CHEBI:57540"/>
    </ligand>
</feature>
<evidence type="ECO:0000256" key="10">
    <source>
        <dbReference type="PIRSR" id="PIRSR000102-3"/>
    </source>
</evidence>
<dbReference type="EC" id="1.1.1.27" evidence="3 7"/>
<dbReference type="SUPFAM" id="SSF51735">
    <property type="entry name" value="NAD(P)-binding Rossmann-fold domains"/>
    <property type="match status" value="1"/>
</dbReference>
<dbReference type="PIRSF" id="PIRSF000102">
    <property type="entry name" value="Lac_mal_DH"/>
    <property type="match status" value="1"/>
</dbReference>
<feature type="binding site" evidence="7">
    <location>
        <position position="230"/>
    </location>
    <ligand>
        <name>substrate</name>
    </ligand>
</feature>
<keyword evidence="7" id="KW-0963">Cytoplasm</keyword>
<feature type="binding site" evidence="10">
    <location>
        <begin position="9"/>
        <end position="14"/>
    </location>
    <ligand>
        <name>NAD(+)</name>
        <dbReference type="ChEBI" id="CHEBI:57540"/>
    </ligand>
</feature>
<dbReference type="GO" id="GO:0006096">
    <property type="term" value="P:glycolytic process"/>
    <property type="evidence" value="ECO:0007669"/>
    <property type="project" value="UniProtKB-UniRule"/>
</dbReference>
<dbReference type="InterPro" id="IPR015955">
    <property type="entry name" value="Lactate_DH/Glyco_Ohase_4_C"/>
</dbReference>
<dbReference type="Pfam" id="PF02866">
    <property type="entry name" value="Ldh_1_C"/>
    <property type="match status" value="1"/>
</dbReference>
<dbReference type="Proteomes" id="UP000481852">
    <property type="component" value="Unassembled WGS sequence"/>
</dbReference>
<feature type="binding site" evidence="7 10">
    <location>
        <position position="34"/>
    </location>
    <ligand>
        <name>NAD(+)</name>
        <dbReference type="ChEBI" id="CHEBI:57540"/>
    </ligand>
</feature>
<feature type="domain" description="Lactate/malate dehydrogenase N-terminal" evidence="11">
    <location>
        <begin position="3"/>
        <end position="141"/>
    </location>
</feature>
<dbReference type="GO" id="GO:0004459">
    <property type="term" value="F:L-lactate dehydrogenase (NAD+) activity"/>
    <property type="evidence" value="ECO:0007669"/>
    <property type="project" value="UniProtKB-UniRule"/>
</dbReference>
<comment type="caution">
    <text evidence="7">Lacks conserved residue(s) required for the propagation of feature annotation.</text>
</comment>
<gene>
    <name evidence="7" type="primary">ldh</name>
    <name evidence="13" type="ORF">FYJ35_07830</name>
</gene>
<feature type="binding site" evidence="10">
    <location>
        <position position="94"/>
    </location>
    <ligand>
        <name>NAD(+)</name>
        <dbReference type="ChEBI" id="CHEBI:57540"/>
    </ligand>
</feature>
<dbReference type="InterPro" id="IPR001557">
    <property type="entry name" value="L-lactate/malate_DH"/>
</dbReference>
<feature type="binding site" evidence="9">
    <location>
        <position position="81"/>
    </location>
    <ligand>
        <name>substrate</name>
    </ligand>
</feature>
<evidence type="ECO:0000259" key="11">
    <source>
        <dbReference type="Pfam" id="PF00056"/>
    </source>
</evidence>
<dbReference type="InterPro" id="IPR011304">
    <property type="entry name" value="L-lactate_DH"/>
</dbReference>
<feature type="binding site" evidence="7">
    <location>
        <begin position="147"/>
        <end position="150"/>
    </location>
    <ligand>
        <name>substrate</name>
    </ligand>
</feature>
<keyword evidence="4 7" id="KW-0560">Oxidoreductase</keyword>
<dbReference type="HAMAP" id="MF_00488">
    <property type="entry name" value="Lactate_dehydrog"/>
    <property type="match status" value="1"/>
</dbReference>
<dbReference type="Pfam" id="PF00056">
    <property type="entry name" value="Ldh_1_N"/>
    <property type="match status" value="1"/>
</dbReference>
<comment type="subcellular location">
    <subcellularLocation>
        <location evidence="7">Cytoplasm</location>
    </subcellularLocation>
</comment>
<dbReference type="RefSeq" id="WP_154525308.1">
    <property type="nucleotide sequence ID" value="NZ_JAQYJL010000004.1"/>
</dbReference>
<dbReference type="EMBL" id="VULZ01000007">
    <property type="protein sequence ID" value="MSS14953.1"/>
    <property type="molecule type" value="Genomic_DNA"/>
</dbReference>
<dbReference type="AlphaFoldDB" id="A0A6L5X6C4"/>
<comment type="subunit">
    <text evidence="7">Homotetramer.</text>
</comment>
<feature type="binding site" evidence="7">
    <location>
        <position position="167"/>
    </location>
    <ligand>
        <name>beta-D-fructose 1,6-bisphosphate</name>
        <dbReference type="ChEBI" id="CHEBI:32966"/>
        <note>allosteric activator</note>
    </ligand>
</feature>
<evidence type="ECO:0000256" key="6">
    <source>
        <dbReference type="ARBA" id="ARBA00049258"/>
    </source>
</evidence>
<evidence type="ECO:0000259" key="12">
    <source>
        <dbReference type="Pfam" id="PF02866"/>
    </source>
</evidence>
<reference evidence="13 14" key="1">
    <citation type="submission" date="2019-08" db="EMBL/GenBank/DDBJ databases">
        <title>In-depth cultivation of the pig gut microbiome towards novel bacterial diversity and tailored functional studies.</title>
        <authorList>
            <person name="Wylensek D."/>
            <person name="Hitch T.C.A."/>
            <person name="Clavel T."/>
        </authorList>
    </citation>
    <scope>NUCLEOTIDE SEQUENCE [LARGE SCALE GENOMIC DNA]</scope>
    <source>
        <strain evidence="13 14">Oil+RF-744-WCA-WT-11</strain>
    </source>
</reference>
<dbReference type="UniPathway" id="UPA00554">
    <property type="reaction ID" value="UER00611"/>
</dbReference>
<name>A0A6L5X6C4_9FIRM</name>
<comment type="activity regulation">
    <text evidence="7">Allosterically activated by fructose 1,6-bisphosphate (FBP).</text>
</comment>
<dbReference type="InterPro" id="IPR001236">
    <property type="entry name" value="Lactate/malate_DH_N"/>
</dbReference>
<evidence type="ECO:0000256" key="5">
    <source>
        <dbReference type="ARBA" id="ARBA00023027"/>
    </source>
</evidence>
<feature type="binding site" evidence="7">
    <location>
        <position position="13"/>
    </location>
    <ligand>
        <name>NAD(+)</name>
        <dbReference type="ChEBI" id="CHEBI:57540"/>
    </ligand>
</feature>
<feature type="binding site" evidence="9">
    <location>
        <position position="150"/>
    </location>
    <ligand>
        <name>substrate</name>
    </ligand>
</feature>
<dbReference type="SUPFAM" id="SSF56327">
    <property type="entry name" value="LDH C-terminal domain-like"/>
    <property type="match status" value="1"/>
</dbReference>
<evidence type="ECO:0000256" key="1">
    <source>
        <dbReference type="ARBA" id="ARBA00004843"/>
    </source>
</evidence>
<evidence type="ECO:0000256" key="9">
    <source>
        <dbReference type="PIRSR" id="PIRSR000102-2"/>
    </source>
</evidence>
<dbReference type="NCBIfam" id="TIGR01771">
    <property type="entry name" value="L-LDH-NAD"/>
    <property type="match status" value="1"/>
</dbReference>
<organism evidence="13 14">
    <name type="scientific">Porcincola intestinalis</name>
    <dbReference type="NCBI Taxonomy" id="2606632"/>
    <lineage>
        <taxon>Bacteria</taxon>
        <taxon>Bacillati</taxon>
        <taxon>Bacillota</taxon>
        <taxon>Clostridia</taxon>
        <taxon>Lachnospirales</taxon>
        <taxon>Lachnospiraceae</taxon>
        <taxon>Porcincola</taxon>
    </lineage>
</organism>
<protein>
    <recommendedName>
        <fullName evidence="3 7">L-lactate dehydrogenase</fullName>
        <shortName evidence="7">L-LDH</shortName>
        <ecNumber evidence="3 7">1.1.1.27</ecNumber>
    </recommendedName>
</protein>
<proteinExistence type="inferred from homology"/>
<feature type="binding site" evidence="7">
    <location>
        <position position="152"/>
    </location>
    <ligand>
        <name>beta-D-fructose 1,6-bisphosphate</name>
        <dbReference type="ChEBI" id="CHEBI:32966"/>
        <note>allosteric activator</note>
    </ligand>
</feature>
<feature type="binding site" evidence="7">
    <location>
        <position position="142"/>
    </location>
    <ligand>
        <name>NAD(+)</name>
        <dbReference type="ChEBI" id="CHEBI:57540"/>
    </ligand>
</feature>
<evidence type="ECO:0000256" key="2">
    <source>
        <dbReference type="ARBA" id="ARBA00006054"/>
    </source>
</evidence>
<keyword evidence="14" id="KW-1185">Reference proteome</keyword>
<comment type="caution">
    <text evidence="13">The sequence shown here is derived from an EMBL/GenBank/DDBJ whole genome shotgun (WGS) entry which is preliminary data.</text>
</comment>
<dbReference type="PANTHER" id="PTHR43128:SF16">
    <property type="entry name" value="L-LACTATE DEHYDROGENASE"/>
    <property type="match status" value="1"/>
</dbReference>
<evidence type="ECO:0000256" key="4">
    <source>
        <dbReference type="ARBA" id="ARBA00023002"/>
    </source>
</evidence>
<evidence type="ECO:0000256" key="8">
    <source>
        <dbReference type="PIRSR" id="PIRSR000102-1"/>
    </source>
</evidence>
<feature type="binding site" evidence="7 9">
    <location>
        <position position="87"/>
    </location>
    <ligand>
        <name>substrate</name>
    </ligand>
</feature>
<dbReference type="PRINTS" id="PR00086">
    <property type="entry name" value="LLDHDRGNASE"/>
</dbReference>
<feature type="binding site" evidence="7">
    <location>
        <begin position="119"/>
        <end position="122"/>
    </location>
    <ligand>
        <name>substrate</name>
    </ligand>
</feature>
<dbReference type="InterPro" id="IPR022383">
    <property type="entry name" value="Lactate/malate_DH_C"/>
</dbReference>
<dbReference type="PANTHER" id="PTHR43128">
    <property type="entry name" value="L-2-HYDROXYCARBOXYLATE DEHYDROGENASE (NAD(P)(+))"/>
    <property type="match status" value="1"/>
</dbReference>
<evidence type="ECO:0000313" key="14">
    <source>
        <dbReference type="Proteomes" id="UP000481852"/>
    </source>
</evidence>
<dbReference type="Gene3D" id="3.40.50.720">
    <property type="entry name" value="NAD(P)-binding Rossmann-like Domain"/>
    <property type="match status" value="1"/>
</dbReference>
<feature type="active site" description="Proton acceptor" evidence="7 8">
    <location>
        <position position="174"/>
    </location>
</feature>
<evidence type="ECO:0000256" key="7">
    <source>
        <dbReference type="HAMAP-Rule" id="MF_00488"/>
    </source>
</evidence>
<evidence type="ECO:0000313" key="13">
    <source>
        <dbReference type="EMBL" id="MSS14953.1"/>
    </source>
</evidence>
<comment type="function">
    <text evidence="7">Catalyzes the conversion of lactate to pyruvate.</text>
</comment>
<dbReference type="NCBIfam" id="NF004863">
    <property type="entry name" value="PRK06223.1"/>
    <property type="match status" value="1"/>
</dbReference>
<evidence type="ECO:0000256" key="3">
    <source>
        <dbReference type="ARBA" id="ARBA00012967"/>
    </source>
</evidence>
<sequence>MATKITIIGAGSVGATIAYTLSLETLATEILLIDINEKKANGEALDIVQSTAFRDPISVTSGDYADAKGSNIVIITSGMGRKPGMTRLDLAKTNVSIMRDIAGKIAPVCPYAKYIIVSNPVDILTYVFMKESGIPESQIIGSGTQLDSARLRHLIADECGVSSKNVHAYVFGEHGDSSFVPWSVAHVAGVPVAEYYKTYAKNKDAEFDPDRIIDTVRKSGGVIIADKGATFYAIAVSVVKLCRMILSSENSVTTISTMMHGEYGLRDVCVSVSCLVGPNGVEKKIILPLTDEELGKLKASAAVMHQMVEHIYGEDKQ</sequence>
<accession>A0A6L5X6C4</accession>
<dbReference type="InterPro" id="IPR036291">
    <property type="entry name" value="NAD(P)-bd_dom_sf"/>
</dbReference>